<feature type="coiled-coil region" evidence="1">
    <location>
        <begin position="369"/>
        <end position="396"/>
    </location>
</feature>
<proteinExistence type="predicted"/>
<dbReference type="PROSITE" id="PS50883">
    <property type="entry name" value="EAL"/>
    <property type="match status" value="1"/>
</dbReference>
<dbReference type="SMART" id="SM01204">
    <property type="entry name" value="FIST_C"/>
    <property type="match status" value="1"/>
</dbReference>
<protein>
    <submittedName>
        <fullName evidence="4">Cyclic di-GMP phosphodiesterase CdpA</fullName>
    </submittedName>
</protein>
<dbReference type="InterPro" id="IPR001633">
    <property type="entry name" value="EAL_dom"/>
</dbReference>
<dbReference type="SMART" id="SM00052">
    <property type="entry name" value="EAL"/>
    <property type="match status" value="1"/>
</dbReference>
<dbReference type="GO" id="GO:0071111">
    <property type="term" value="F:cyclic-guanylate-specific phosphodiesterase activity"/>
    <property type="evidence" value="ECO:0007669"/>
    <property type="project" value="InterPro"/>
</dbReference>
<evidence type="ECO:0000259" key="3">
    <source>
        <dbReference type="PROSITE" id="PS50887"/>
    </source>
</evidence>
<dbReference type="AlphaFoldDB" id="A0A918NAH3"/>
<sequence>MQQLGAYQRSVQDSPHLLILVFANRPAEDLEPILPWFDALWPQATVVGAYCGLVVDQGRIMNDTVVVQCMTFERTQLRLNYIPWDTNLLELGQRLYEPVVRQDTRAALTFTSDPSSHYHDLFSWVNRTRPDITIAGGRMRGYAEGWVYADGQILTHHAVTVTLSNPTLDVHSQAYAEWHLIGRTWSVTKAVGNVVYELDHHPIQQLYARYLNEGQPLEPEDFRNFPLMRISGDAQILSMPTDPAGNGGFVVSTPLLEGDQVRFAYSHPSITFEQVCSGAHHLGKHRPEAILAFNCITRASLDCDNPEQELTPLQAVAPLSGAYCFGEFHHEQGRTLPLQHSLTTLAIAEDPAVEKPMPEYHSHSLSRLFRLIQESVKDLDQVNQDLEAEVGRKTKELFRKYETDNVTGLANRVALLQSLRDADPWPIVQVCSLKVNNLRQINNLYGYAVGDQLLRNLSYAIQTDITELLPTTALVFRGSPNEFLIAAPDACSHQAFFRGMEQLAERLQSQSDLFSDRLVQNVLPILLTAGTAHQDELPPDMSHSPEDLLIKASEARRHAYSHQLPIARAVDLKGNEQIKRDGLIWLSRVRNALSNGDILPYVQPLFDRRGHIHHVEALMRLRHDDQIYTPGAFLELVKPTQLYPRLSMLMIDETFRQLKDQKVGFTLNFTARDLGNTDLIERLKYWLKSGVDGNRVTLEIVESDGLRDFDRFAYTLHELRRLGCKLAIDDFGSAYSNLERVLHLKPDWIKLDGSLIRHLNDSDINRILVRRVVQLCQDLNIRTVAEHVHSESILNSLHAMGVDLFQGFFLAEPMPVGEFCQTRLAREEIFG</sequence>
<feature type="domain" description="GGDEF" evidence="3">
    <location>
        <begin position="426"/>
        <end position="569"/>
    </location>
</feature>
<gene>
    <name evidence="4" type="primary">cdpA</name>
    <name evidence="4" type="ORF">GCM10007392_27780</name>
</gene>
<evidence type="ECO:0000256" key="1">
    <source>
        <dbReference type="SAM" id="Coils"/>
    </source>
</evidence>
<feature type="domain" description="EAL" evidence="2">
    <location>
        <begin position="582"/>
        <end position="827"/>
    </location>
</feature>
<dbReference type="Gene3D" id="3.20.20.450">
    <property type="entry name" value="EAL domain"/>
    <property type="match status" value="1"/>
</dbReference>
<dbReference type="SUPFAM" id="SSF55073">
    <property type="entry name" value="Nucleotide cyclase"/>
    <property type="match status" value="1"/>
</dbReference>
<dbReference type="EMBL" id="BMXR01000006">
    <property type="protein sequence ID" value="GGX58378.1"/>
    <property type="molecule type" value="Genomic_DNA"/>
</dbReference>
<dbReference type="CDD" id="cd01948">
    <property type="entry name" value="EAL"/>
    <property type="match status" value="1"/>
</dbReference>
<organism evidence="4 5">
    <name type="scientific">Saccharospirillum salsuginis</name>
    <dbReference type="NCBI Taxonomy" id="418750"/>
    <lineage>
        <taxon>Bacteria</taxon>
        <taxon>Pseudomonadati</taxon>
        <taxon>Pseudomonadota</taxon>
        <taxon>Gammaproteobacteria</taxon>
        <taxon>Oceanospirillales</taxon>
        <taxon>Saccharospirillaceae</taxon>
        <taxon>Saccharospirillum</taxon>
    </lineage>
</organism>
<evidence type="ECO:0000259" key="2">
    <source>
        <dbReference type="PROSITE" id="PS50883"/>
    </source>
</evidence>
<dbReference type="SUPFAM" id="SSF141868">
    <property type="entry name" value="EAL domain-like"/>
    <property type="match status" value="1"/>
</dbReference>
<dbReference type="PANTHER" id="PTHR33121">
    <property type="entry name" value="CYCLIC DI-GMP PHOSPHODIESTERASE PDEF"/>
    <property type="match status" value="1"/>
</dbReference>
<evidence type="ECO:0000313" key="5">
    <source>
        <dbReference type="Proteomes" id="UP000626148"/>
    </source>
</evidence>
<reference evidence="4" key="1">
    <citation type="journal article" date="2014" name="Int. J. Syst. Evol. Microbiol.">
        <title>Complete genome sequence of Corynebacterium casei LMG S-19264T (=DSM 44701T), isolated from a smear-ripened cheese.</title>
        <authorList>
            <consortium name="US DOE Joint Genome Institute (JGI-PGF)"/>
            <person name="Walter F."/>
            <person name="Albersmeier A."/>
            <person name="Kalinowski J."/>
            <person name="Ruckert C."/>
        </authorList>
    </citation>
    <scope>NUCLEOTIDE SEQUENCE</scope>
    <source>
        <strain evidence="4">KCTC 22169</strain>
    </source>
</reference>
<dbReference type="InterPro" id="IPR029787">
    <property type="entry name" value="Nucleotide_cyclase"/>
</dbReference>
<keyword evidence="1" id="KW-0175">Coiled coil</keyword>
<accession>A0A918NAH3</accession>
<dbReference type="PANTHER" id="PTHR33121:SF79">
    <property type="entry name" value="CYCLIC DI-GMP PHOSPHODIESTERASE PDED-RELATED"/>
    <property type="match status" value="1"/>
</dbReference>
<dbReference type="Gene3D" id="3.30.70.270">
    <property type="match status" value="1"/>
</dbReference>
<dbReference type="Pfam" id="PF00990">
    <property type="entry name" value="GGDEF"/>
    <property type="match status" value="1"/>
</dbReference>
<dbReference type="PROSITE" id="PS50887">
    <property type="entry name" value="GGDEF"/>
    <property type="match status" value="1"/>
</dbReference>
<dbReference type="InterPro" id="IPR050706">
    <property type="entry name" value="Cyclic-di-GMP_PDE-like"/>
</dbReference>
<evidence type="ECO:0000313" key="4">
    <source>
        <dbReference type="EMBL" id="GGX58378.1"/>
    </source>
</evidence>
<dbReference type="Pfam" id="PF08495">
    <property type="entry name" value="FIST"/>
    <property type="match status" value="1"/>
</dbReference>
<comment type="caution">
    <text evidence="4">The sequence shown here is derived from an EMBL/GenBank/DDBJ whole genome shotgun (WGS) entry which is preliminary data.</text>
</comment>
<keyword evidence="5" id="KW-1185">Reference proteome</keyword>
<dbReference type="InterPro" id="IPR019494">
    <property type="entry name" value="FIST_C"/>
</dbReference>
<dbReference type="SMART" id="SM00897">
    <property type="entry name" value="FIST"/>
    <property type="match status" value="1"/>
</dbReference>
<dbReference type="InterPro" id="IPR013702">
    <property type="entry name" value="FIST_domain_N"/>
</dbReference>
<dbReference type="InterPro" id="IPR000160">
    <property type="entry name" value="GGDEF_dom"/>
</dbReference>
<name>A0A918NAH3_9GAMM</name>
<dbReference type="InterPro" id="IPR035919">
    <property type="entry name" value="EAL_sf"/>
</dbReference>
<dbReference type="SMART" id="SM00267">
    <property type="entry name" value="GGDEF"/>
    <property type="match status" value="1"/>
</dbReference>
<reference evidence="4" key="2">
    <citation type="submission" date="2020-09" db="EMBL/GenBank/DDBJ databases">
        <authorList>
            <person name="Sun Q."/>
            <person name="Kim S."/>
        </authorList>
    </citation>
    <scope>NUCLEOTIDE SEQUENCE</scope>
    <source>
        <strain evidence="4">KCTC 22169</strain>
    </source>
</reference>
<dbReference type="Pfam" id="PF00563">
    <property type="entry name" value="EAL"/>
    <property type="match status" value="1"/>
</dbReference>
<dbReference type="Proteomes" id="UP000626148">
    <property type="component" value="Unassembled WGS sequence"/>
</dbReference>
<dbReference type="Pfam" id="PF10442">
    <property type="entry name" value="FIST_C"/>
    <property type="match status" value="1"/>
</dbReference>
<dbReference type="InterPro" id="IPR043128">
    <property type="entry name" value="Rev_trsase/Diguanyl_cyclase"/>
</dbReference>